<sequence>MSSSIDFDEAFSVLFLESGWREPIGPVEALRRWKSFSEDCLDGFPWDVDDYNNDLTLRTRLAETLPRLEEEGYDAARRLAGKIEESDSRVRVVLRCESFLGFPEDRWWLRRTPIYASKDFCIEFREAYGVDIEPKSRFDDDKREIARMKAAGMSALDVLIHVRAEGWYVSTNSGLFFRAFREAFPSVRRNRKLVLGWISGEVEEPMLRSSFSEHR</sequence>
<dbReference type="EMBL" id="BSQG01000018">
    <property type="protein sequence ID" value="GLU50526.1"/>
    <property type="molecule type" value="Genomic_DNA"/>
</dbReference>
<evidence type="ECO:0000313" key="2">
    <source>
        <dbReference type="Proteomes" id="UP001165092"/>
    </source>
</evidence>
<dbReference type="Proteomes" id="UP001165092">
    <property type="component" value="Unassembled WGS sequence"/>
</dbReference>
<accession>A0A9W6PBM6</accession>
<dbReference type="RefSeq" id="WP_285762066.1">
    <property type="nucleotide sequence ID" value="NZ_BSQG01000018.1"/>
</dbReference>
<name>A0A9W6PBM6_9ACTN</name>
<organism evidence="1 2">
    <name type="scientific">Nocardiopsis ansamitocini</name>
    <dbReference type="NCBI Taxonomy" id="1670832"/>
    <lineage>
        <taxon>Bacteria</taxon>
        <taxon>Bacillati</taxon>
        <taxon>Actinomycetota</taxon>
        <taxon>Actinomycetes</taxon>
        <taxon>Streptosporangiales</taxon>
        <taxon>Nocardiopsidaceae</taxon>
        <taxon>Nocardiopsis</taxon>
    </lineage>
</organism>
<reference evidence="1" key="1">
    <citation type="submission" date="2023-02" db="EMBL/GenBank/DDBJ databases">
        <title>Nocardiopsis ansamitocini NBRC 112285.</title>
        <authorList>
            <person name="Ichikawa N."/>
            <person name="Sato H."/>
            <person name="Tonouchi N."/>
        </authorList>
    </citation>
    <scope>NUCLEOTIDE SEQUENCE</scope>
    <source>
        <strain evidence="1">NBRC 112285</strain>
    </source>
</reference>
<gene>
    <name evidence="1" type="ORF">Nans01_48770</name>
</gene>
<dbReference type="AlphaFoldDB" id="A0A9W6PBM6"/>
<proteinExistence type="predicted"/>
<keyword evidence="2" id="KW-1185">Reference proteome</keyword>
<protein>
    <submittedName>
        <fullName evidence="1">Uncharacterized protein</fullName>
    </submittedName>
</protein>
<evidence type="ECO:0000313" key="1">
    <source>
        <dbReference type="EMBL" id="GLU50526.1"/>
    </source>
</evidence>
<comment type="caution">
    <text evidence="1">The sequence shown here is derived from an EMBL/GenBank/DDBJ whole genome shotgun (WGS) entry which is preliminary data.</text>
</comment>